<reference evidence="6" key="1">
    <citation type="submission" date="2023-07" db="EMBL/GenBank/DDBJ databases">
        <title>30 novel species of actinomycetes from the DSMZ collection.</title>
        <authorList>
            <person name="Nouioui I."/>
        </authorList>
    </citation>
    <scope>NUCLEOTIDE SEQUENCE [LARGE SCALE GENOMIC DNA]</scope>
    <source>
        <strain evidence="6">DSM 44918</strain>
    </source>
</reference>
<dbReference type="Proteomes" id="UP001183420">
    <property type="component" value="Unassembled WGS sequence"/>
</dbReference>
<dbReference type="PANTHER" id="PTHR13789">
    <property type="entry name" value="MONOOXYGENASE"/>
    <property type="match status" value="1"/>
</dbReference>
<evidence type="ECO:0000256" key="3">
    <source>
        <dbReference type="SAM" id="Phobius"/>
    </source>
</evidence>
<sequence>MPQPRAVVVGAGVGGLTAAVALWRRRWRVTVLERARVLEPVGAGIAVAPNAQRALDVLGLGDAVRARAAFSGSGGLRTPRGRWISRTTGEAAAARFGGPVVLTRRAELVDLLLGALPEGTVRTGTTVTHVEPGAAGGAPARVTSERGTVEAELVVAADGVHSPTRAALFPDHPGPDYAGLTAWRFVADAPATGYEPHETWGRGTLWGTTPLAGSRVYCYATAVVPPGGRAPDDELAELRRRFGDWHAPVPQLLDAVAADAVLRDDVHDMPTPLPAFHRGRVALLGDAAHPMTPNLGQGGCQAVEDAVVLAHLATAEGELAAYTERRLPRTTLVARRSRRVAALTAWRSRPAVAARALMFAATGLLGPAAALRALDGIADWRPPGAYQRTG</sequence>
<proteinExistence type="predicted"/>
<keyword evidence="1" id="KW-0560">Oxidoreductase</keyword>
<dbReference type="EMBL" id="JAVREM010000029">
    <property type="protein sequence ID" value="MDT0320765.1"/>
    <property type="molecule type" value="Genomic_DNA"/>
</dbReference>
<dbReference type="InterPro" id="IPR036188">
    <property type="entry name" value="FAD/NAD-bd_sf"/>
</dbReference>
<keyword evidence="3" id="KW-1133">Transmembrane helix</keyword>
<dbReference type="PANTHER" id="PTHR13789:SF309">
    <property type="entry name" value="PUTATIVE (AFU_ORTHOLOGUE AFUA_6G14510)-RELATED"/>
    <property type="match status" value="1"/>
</dbReference>
<evidence type="ECO:0000256" key="1">
    <source>
        <dbReference type="ARBA" id="ARBA00023002"/>
    </source>
</evidence>
<organism evidence="5 6">
    <name type="scientific">Streptomyces millisiae</name>
    <dbReference type="NCBI Taxonomy" id="3075542"/>
    <lineage>
        <taxon>Bacteria</taxon>
        <taxon>Bacillati</taxon>
        <taxon>Actinomycetota</taxon>
        <taxon>Actinomycetes</taxon>
        <taxon>Kitasatosporales</taxon>
        <taxon>Streptomycetaceae</taxon>
        <taxon>Streptomyces</taxon>
    </lineage>
</organism>
<dbReference type="InterPro" id="IPR050493">
    <property type="entry name" value="FAD-dep_Monooxygenase_BioMet"/>
</dbReference>
<dbReference type="Gene3D" id="3.50.50.60">
    <property type="entry name" value="FAD/NAD(P)-binding domain"/>
    <property type="match status" value="1"/>
</dbReference>
<protein>
    <submittedName>
        <fullName evidence="5">FAD-dependent monooxygenase</fullName>
    </submittedName>
</protein>
<keyword evidence="3" id="KW-0812">Transmembrane</keyword>
<accession>A0ABU2LTB2</accession>
<evidence type="ECO:0000256" key="2">
    <source>
        <dbReference type="ARBA" id="ARBA00023033"/>
    </source>
</evidence>
<dbReference type="Pfam" id="PF01494">
    <property type="entry name" value="FAD_binding_3"/>
    <property type="match status" value="1"/>
</dbReference>
<feature type="transmembrane region" description="Helical" evidence="3">
    <location>
        <begin position="6"/>
        <end position="24"/>
    </location>
</feature>
<name>A0ABU2LTB2_9ACTN</name>
<dbReference type="PRINTS" id="PR00420">
    <property type="entry name" value="RNGMNOXGNASE"/>
</dbReference>
<evidence type="ECO:0000313" key="6">
    <source>
        <dbReference type="Proteomes" id="UP001183420"/>
    </source>
</evidence>
<comment type="caution">
    <text evidence="5">The sequence shown here is derived from an EMBL/GenBank/DDBJ whole genome shotgun (WGS) entry which is preliminary data.</text>
</comment>
<dbReference type="InterPro" id="IPR002938">
    <property type="entry name" value="FAD-bd"/>
</dbReference>
<dbReference type="GO" id="GO:0004497">
    <property type="term" value="F:monooxygenase activity"/>
    <property type="evidence" value="ECO:0007669"/>
    <property type="project" value="UniProtKB-KW"/>
</dbReference>
<keyword evidence="2 5" id="KW-0503">Monooxygenase</keyword>
<feature type="domain" description="FAD-binding" evidence="4">
    <location>
        <begin position="7"/>
        <end position="336"/>
    </location>
</feature>
<dbReference type="SUPFAM" id="SSF51905">
    <property type="entry name" value="FAD/NAD(P)-binding domain"/>
    <property type="match status" value="1"/>
</dbReference>
<evidence type="ECO:0000259" key="4">
    <source>
        <dbReference type="Pfam" id="PF01494"/>
    </source>
</evidence>
<keyword evidence="3" id="KW-0472">Membrane</keyword>
<dbReference type="RefSeq" id="WP_311600939.1">
    <property type="nucleotide sequence ID" value="NZ_JAVREM010000029.1"/>
</dbReference>
<evidence type="ECO:0000313" key="5">
    <source>
        <dbReference type="EMBL" id="MDT0320765.1"/>
    </source>
</evidence>
<keyword evidence="6" id="KW-1185">Reference proteome</keyword>
<gene>
    <name evidence="5" type="ORF">RNC47_20765</name>
</gene>